<dbReference type="Proteomes" id="UP001217089">
    <property type="component" value="Unassembled WGS sequence"/>
</dbReference>
<keyword evidence="1" id="KW-1133">Transmembrane helix</keyword>
<feature type="transmembrane region" description="Helical" evidence="1">
    <location>
        <begin position="20"/>
        <end position="42"/>
    </location>
</feature>
<dbReference type="EMBL" id="JARBDR010000918">
    <property type="protein sequence ID" value="KAJ8302368.1"/>
    <property type="molecule type" value="Genomic_DNA"/>
</dbReference>
<comment type="caution">
    <text evidence="2">The sequence shown here is derived from an EMBL/GenBank/DDBJ whole genome shotgun (WGS) entry which is preliminary data.</text>
</comment>
<keyword evidence="3" id="KW-1185">Reference proteome</keyword>
<evidence type="ECO:0000313" key="2">
    <source>
        <dbReference type="EMBL" id="KAJ8302368.1"/>
    </source>
</evidence>
<evidence type="ECO:0000313" key="3">
    <source>
        <dbReference type="Proteomes" id="UP001217089"/>
    </source>
</evidence>
<keyword evidence="1" id="KW-0812">Transmembrane</keyword>
<name>A0ABQ9EGI2_TEGGR</name>
<organism evidence="2 3">
    <name type="scientific">Tegillarca granosa</name>
    <name type="common">Malaysian cockle</name>
    <name type="synonym">Anadara granosa</name>
    <dbReference type="NCBI Taxonomy" id="220873"/>
    <lineage>
        <taxon>Eukaryota</taxon>
        <taxon>Metazoa</taxon>
        <taxon>Spiralia</taxon>
        <taxon>Lophotrochozoa</taxon>
        <taxon>Mollusca</taxon>
        <taxon>Bivalvia</taxon>
        <taxon>Autobranchia</taxon>
        <taxon>Pteriomorphia</taxon>
        <taxon>Arcoida</taxon>
        <taxon>Arcoidea</taxon>
        <taxon>Arcidae</taxon>
        <taxon>Tegillarca</taxon>
    </lineage>
</organism>
<reference evidence="2 3" key="1">
    <citation type="submission" date="2022-12" db="EMBL/GenBank/DDBJ databases">
        <title>Chromosome-level genome of Tegillarca granosa.</title>
        <authorList>
            <person name="Kim J."/>
        </authorList>
    </citation>
    <scope>NUCLEOTIDE SEQUENCE [LARGE SCALE GENOMIC DNA]</scope>
    <source>
        <strain evidence="2">Teg-2019</strain>
        <tissue evidence="2">Adductor muscle</tissue>
    </source>
</reference>
<proteinExistence type="predicted"/>
<gene>
    <name evidence="2" type="ORF">KUTeg_021355</name>
</gene>
<keyword evidence="1" id="KW-0472">Membrane</keyword>
<protein>
    <submittedName>
        <fullName evidence="2">Uncharacterized protein</fullName>
    </submittedName>
</protein>
<evidence type="ECO:0000256" key="1">
    <source>
        <dbReference type="SAM" id="Phobius"/>
    </source>
</evidence>
<accession>A0ABQ9EGI2</accession>
<sequence>MTLNLNVQKLNFSRNKFSPGSLGVTSISLVKVIFVSMVTVYCKMFTHLFILMEKKISNKQCHIIFNFCYILLKNLNFHNECSLALILKLTFKI</sequence>